<name>A0A382IFS0_9ZZZZ</name>
<evidence type="ECO:0000313" key="6">
    <source>
        <dbReference type="EMBL" id="SVB98112.1"/>
    </source>
</evidence>
<gene>
    <name evidence="6" type="ORF">METZ01_LOCUS250966</name>
</gene>
<dbReference type="AlphaFoldDB" id="A0A382IFS0"/>
<dbReference type="SUPFAM" id="SSF57825">
    <property type="entry name" value="Aspartate carbamoyltransferase, Regulatory-chain, C-terminal domain"/>
    <property type="match status" value="1"/>
</dbReference>
<dbReference type="InterPro" id="IPR002801">
    <property type="entry name" value="Asp_carbamoylTrfase_reg"/>
</dbReference>
<dbReference type="PANTHER" id="PTHR35805:SF1">
    <property type="entry name" value="ASPARTATE CARBAMOYLTRANSFERASE REGULATORY CHAIN"/>
    <property type="match status" value="1"/>
</dbReference>
<dbReference type="GO" id="GO:0009347">
    <property type="term" value="C:aspartate carbamoyltransferase complex"/>
    <property type="evidence" value="ECO:0007669"/>
    <property type="project" value="InterPro"/>
</dbReference>
<dbReference type="InterPro" id="IPR020545">
    <property type="entry name" value="Asp_carbamoyltransf_reg_N"/>
</dbReference>
<dbReference type="InterPro" id="IPR036792">
    <property type="entry name" value="Asp_carbatrfase_reg_C_sf"/>
</dbReference>
<sequence>MAEKVMKVQPIRNGTVIDHIIASKGVKIMDLLGFNQEGTAILSIMNVKSKKLGRKDIIKIEDRELSEEDINKIALLSPRCHINIIRNYTVSEKIEAKVPRVNVGIAKCNNQNCISNNQRNLESKLELKDEETFTLKCMYCKRGMNGAELEFN</sequence>
<feature type="domain" description="Aspartate carbamoyltransferase regulatory subunit C-terminal" evidence="5">
    <location>
        <begin position="104"/>
        <end position="146"/>
    </location>
</feature>
<dbReference type="HAMAP" id="MF_00002">
    <property type="entry name" value="Asp_carb_tr_reg"/>
    <property type="match status" value="1"/>
</dbReference>
<dbReference type="Pfam" id="PF01948">
    <property type="entry name" value="PyrI"/>
    <property type="match status" value="1"/>
</dbReference>
<dbReference type="EMBL" id="UINC01066928">
    <property type="protein sequence ID" value="SVB98112.1"/>
    <property type="molecule type" value="Genomic_DNA"/>
</dbReference>
<dbReference type="Gene3D" id="3.30.70.140">
    <property type="entry name" value="Aspartate carbamoyltransferase regulatory subunit, N-terminal domain"/>
    <property type="match status" value="1"/>
</dbReference>
<protein>
    <submittedName>
        <fullName evidence="6">Uncharacterized protein</fullName>
    </submittedName>
</protein>
<evidence type="ECO:0000256" key="1">
    <source>
        <dbReference type="ARBA" id="ARBA00022723"/>
    </source>
</evidence>
<proteinExistence type="inferred from homology"/>
<dbReference type="GO" id="GO:0046872">
    <property type="term" value="F:metal ion binding"/>
    <property type="evidence" value="ECO:0007669"/>
    <property type="project" value="UniProtKB-KW"/>
</dbReference>
<evidence type="ECO:0000259" key="5">
    <source>
        <dbReference type="Pfam" id="PF02748"/>
    </source>
</evidence>
<evidence type="ECO:0000256" key="3">
    <source>
        <dbReference type="ARBA" id="ARBA00022975"/>
    </source>
</evidence>
<keyword evidence="3" id="KW-0665">Pyrimidine biosynthesis</keyword>
<accession>A0A382IFS0</accession>
<reference evidence="6" key="1">
    <citation type="submission" date="2018-05" db="EMBL/GenBank/DDBJ databases">
        <authorList>
            <person name="Lanie J.A."/>
            <person name="Ng W.-L."/>
            <person name="Kazmierczak K.M."/>
            <person name="Andrzejewski T.M."/>
            <person name="Davidsen T.M."/>
            <person name="Wayne K.J."/>
            <person name="Tettelin H."/>
            <person name="Glass J.I."/>
            <person name="Rusch D."/>
            <person name="Podicherti R."/>
            <person name="Tsui H.-C.T."/>
            <person name="Winkler M.E."/>
        </authorList>
    </citation>
    <scope>NUCLEOTIDE SEQUENCE</scope>
</reference>
<dbReference type="PANTHER" id="PTHR35805">
    <property type="entry name" value="ASPARTATE CARBAMOYLTRANSFERASE REGULATORY CHAIN"/>
    <property type="match status" value="1"/>
</dbReference>
<keyword evidence="1" id="KW-0479">Metal-binding</keyword>
<dbReference type="GO" id="GO:0006221">
    <property type="term" value="P:pyrimidine nucleotide biosynthetic process"/>
    <property type="evidence" value="ECO:0007669"/>
    <property type="project" value="UniProtKB-KW"/>
</dbReference>
<organism evidence="6">
    <name type="scientific">marine metagenome</name>
    <dbReference type="NCBI Taxonomy" id="408172"/>
    <lineage>
        <taxon>unclassified sequences</taxon>
        <taxon>metagenomes</taxon>
        <taxon>ecological metagenomes</taxon>
    </lineage>
</organism>
<dbReference type="GO" id="GO:0006207">
    <property type="term" value="P:'de novo' pyrimidine nucleobase biosynthetic process"/>
    <property type="evidence" value="ECO:0007669"/>
    <property type="project" value="InterPro"/>
</dbReference>
<feature type="domain" description="Aspartate carbamoyltransferase regulatory subunit N-terminal" evidence="4">
    <location>
        <begin position="6"/>
        <end position="95"/>
    </location>
</feature>
<dbReference type="NCBIfam" id="TIGR00240">
    <property type="entry name" value="ATCase_reg"/>
    <property type="match status" value="1"/>
</dbReference>
<evidence type="ECO:0000256" key="2">
    <source>
        <dbReference type="ARBA" id="ARBA00022833"/>
    </source>
</evidence>
<dbReference type="Gene3D" id="2.30.30.20">
    <property type="entry name" value="Aspartate carbamoyltransferase regulatory subunit, C-terminal domain"/>
    <property type="match status" value="1"/>
</dbReference>
<dbReference type="SUPFAM" id="SSF54893">
    <property type="entry name" value="Aspartate carbamoyltransferase, Regulatory-chain, N-terminal domain"/>
    <property type="match status" value="1"/>
</dbReference>
<dbReference type="InterPro" id="IPR020542">
    <property type="entry name" value="Asp_carbamoyltrfase_reg_C"/>
</dbReference>
<keyword evidence="2" id="KW-0862">Zinc</keyword>
<dbReference type="InterPro" id="IPR036793">
    <property type="entry name" value="Asp_carbatrfase_reg_N_sf"/>
</dbReference>
<evidence type="ECO:0000259" key="4">
    <source>
        <dbReference type="Pfam" id="PF01948"/>
    </source>
</evidence>
<dbReference type="Pfam" id="PF02748">
    <property type="entry name" value="PyrI_C"/>
    <property type="match status" value="1"/>
</dbReference>